<comment type="caution">
    <text evidence="1">The sequence shown here is derived from an EMBL/GenBank/DDBJ whole genome shotgun (WGS) entry which is preliminary data.</text>
</comment>
<protein>
    <recommendedName>
        <fullName evidence="3">DUF1289 domain-containing protein</fullName>
    </recommendedName>
</protein>
<dbReference type="Pfam" id="PF06945">
    <property type="entry name" value="DUF1289"/>
    <property type="match status" value="1"/>
</dbReference>
<keyword evidence="2" id="KW-1185">Reference proteome</keyword>
<accession>A0A7W6RCP5</accession>
<dbReference type="PANTHER" id="PTHR35175:SF2">
    <property type="entry name" value="DUF1289 DOMAIN-CONTAINING PROTEIN"/>
    <property type="match status" value="1"/>
</dbReference>
<dbReference type="EMBL" id="JACIGK010000010">
    <property type="protein sequence ID" value="MBB4266002.1"/>
    <property type="molecule type" value="Genomic_DNA"/>
</dbReference>
<organism evidence="1 2">
    <name type="scientific">Roseospira visakhapatnamensis</name>
    <dbReference type="NCBI Taxonomy" id="390880"/>
    <lineage>
        <taxon>Bacteria</taxon>
        <taxon>Pseudomonadati</taxon>
        <taxon>Pseudomonadota</taxon>
        <taxon>Alphaproteobacteria</taxon>
        <taxon>Rhodospirillales</taxon>
        <taxon>Rhodospirillaceae</taxon>
        <taxon>Roseospira</taxon>
    </lineage>
</organism>
<dbReference type="InterPro" id="IPR010710">
    <property type="entry name" value="DUF1289"/>
</dbReference>
<name>A0A7W6RCP5_9PROT</name>
<sequence>MADLASTDTNDVPSPCVDICTLDDARVYCVGCGRHIDEIRTWRRMTADDKRAVWARLRQDAAEAG</sequence>
<evidence type="ECO:0008006" key="3">
    <source>
        <dbReference type="Google" id="ProtNLM"/>
    </source>
</evidence>
<gene>
    <name evidence="1" type="ORF">GGD89_001628</name>
</gene>
<dbReference type="RefSeq" id="WP_184043939.1">
    <property type="nucleotide sequence ID" value="NZ_JACIGK010000010.1"/>
</dbReference>
<evidence type="ECO:0000313" key="1">
    <source>
        <dbReference type="EMBL" id="MBB4266002.1"/>
    </source>
</evidence>
<proteinExistence type="predicted"/>
<dbReference type="Proteomes" id="UP000554286">
    <property type="component" value="Unassembled WGS sequence"/>
</dbReference>
<dbReference type="PANTHER" id="PTHR35175">
    <property type="entry name" value="DUF1289 DOMAIN-CONTAINING PROTEIN"/>
    <property type="match status" value="1"/>
</dbReference>
<dbReference type="AlphaFoldDB" id="A0A7W6RCP5"/>
<evidence type="ECO:0000313" key="2">
    <source>
        <dbReference type="Proteomes" id="UP000554286"/>
    </source>
</evidence>
<reference evidence="1 2" key="1">
    <citation type="submission" date="2020-08" db="EMBL/GenBank/DDBJ databases">
        <title>Genome sequencing of Purple Non-Sulfur Bacteria from various extreme environments.</title>
        <authorList>
            <person name="Mayer M."/>
        </authorList>
    </citation>
    <scope>NUCLEOTIDE SEQUENCE [LARGE SCALE GENOMIC DNA]</scope>
    <source>
        <strain evidence="1 2">JA131</strain>
    </source>
</reference>